<accession>A0ABD2NVD1</accession>
<sequence length="58" mass="6613">MFWRNPLVAKIKGELHIAQNMDKEILGGCSQTDNYAMLNLIDPWPTLPSDRRSKAIIT</sequence>
<dbReference type="Proteomes" id="UP001516400">
    <property type="component" value="Unassembled WGS sequence"/>
</dbReference>
<organism evidence="1 2">
    <name type="scientific">Cryptolaemus montrouzieri</name>
    <dbReference type="NCBI Taxonomy" id="559131"/>
    <lineage>
        <taxon>Eukaryota</taxon>
        <taxon>Metazoa</taxon>
        <taxon>Ecdysozoa</taxon>
        <taxon>Arthropoda</taxon>
        <taxon>Hexapoda</taxon>
        <taxon>Insecta</taxon>
        <taxon>Pterygota</taxon>
        <taxon>Neoptera</taxon>
        <taxon>Endopterygota</taxon>
        <taxon>Coleoptera</taxon>
        <taxon>Polyphaga</taxon>
        <taxon>Cucujiformia</taxon>
        <taxon>Coccinelloidea</taxon>
        <taxon>Coccinellidae</taxon>
        <taxon>Scymninae</taxon>
        <taxon>Scymnini</taxon>
        <taxon>Cryptolaemus</taxon>
    </lineage>
</organism>
<dbReference type="AlphaFoldDB" id="A0ABD2NVD1"/>
<dbReference type="EMBL" id="JABFTP020000144">
    <property type="protein sequence ID" value="KAL3282503.1"/>
    <property type="molecule type" value="Genomic_DNA"/>
</dbReference>
<comment type="caution">
    <text evidence="1">The sequence shown here is derived from an EMBL/GenBank/DDBJ whole genome shotgun (WGS) entry which is preliminary data.</text>
</comment>
<evidence type="ECO:0000313" key="1">
    <source>
        <dbReference type="EMBL" id="KAL3282503.1"/>
    </source>
</evidence>
<feature type="non-terminal residue" evidence="1">
    <location>
        <position position="58"/>
    </location>
</feature>
<evidence type="ECO:0000313" key="2">
    <source>
        <dbReference type="Proteomes" id="UP001516400"/>
    </source>
</evidence>
<name>A0ABD2NVD1_9CUCU</name>
<reference evidence="1 2" key="1">
    <citation type="journal article" date="2021" name="BMC Biol.">
        <title>Horizontally acquired antibacterial genes associated with adaptive radiation of ladybird beetles.</title>
        <authorList>
            <person name="Li H.S."/>
            <person name="Tang X.F."/>
            <person name="Huang Y.H."/>
            <person name="Xu Z.Y."/>
            <person name="Chen M.L."/>
            <person name="Du X.Y."/>
            <person name="Qiu B.Y."/>
            <person name="Chen P.T."/>
            <person name="Zhang W."/>
            <person name="Slipinski A."/>
            <person name="Escalona H.E."/>
            <person name="Waterhouse R.M."/>
            <person name="Zwick A."/>
            <person name="Pang H."/>
        </authorList>
    </citation>
    <scope>NUCLEOTIDE SEQUENCE [LARGE SCALE GENOMIC DNA]</scope>
    <source>
        <strain evidence="1">SYSU2018</strain>
    </source>
</reference>
<keyword evidence="2" id="KW-1185">Reference proteome</keyword>
<protein>
    <submittedName>
        <fullName evidence="1">Uncharacterized protein</fullName>
    </submittedName>
</protein>
<gene>
    <name evidence="1" type="ORF">HHI36_005685</name>
</gene>
<proteinExistence type="predicted"/>